<protein>
    <submittedName>
        <fullName evidence="2">BAI1 associated protein 3</fullName>
    </submittedName>
</protein>
<keyword evidence="1" id="KW-0268">Exocytosis</keyword>
<reference evidence="2" key="3">
    <citation type="submission" date="2025-09" db="UniProtKB">
        <authorList>
            <consortium name="Ensembl"/>
        </authorList>
    </citation>
    <scope>IDENTIFICATION</scope>
</reference>
<dbReference type="GeneTree" id="ENSGT00730000110939"/>
<dbReference type="InterPro" id="IPR035892">
    <property type="entry name" value="C2_domain_sf"/>
</dbReference>
<dbReference type="PANTHER" id="PTHR45999:SF1">
    <property type="entry name" value="BAI1-ASSOCIATED PROTEIN 3"/>
    <property type="match status" value="1"/>
</dbReference>
<dbReference type="PANTHER" id="PTHR45999">
    <property type="entry name" value="UNC-13-4A, ISOFORM B"/>
    <property type="match status" value="1"/>
</dbReference>
<accession>A0A4W5Q7Q1</accession>
<dbReference type="InterPro" id="IPR052095">
    <property type="entry name" value="UNC-13_domain"/>
</dbReference>
<dbReference type="GO" id="GO:0006887">
    <property type="term" value="P:exocytosis"/>
    <property type="evidence" value="ECO:0007669"/>
    <property type="project" value="UniProtKB-KW"/>
</dbReference>
<dbReference type="GO" id="GO:0099503">
    <property type="term" value="C:secretory vesicle"/>
    <property type="evidence" value="ECO:0007669"/>
    <property type="project" value="TreeGrafter"/>
</dbReference>
<evidence type="ECO:0000313" key="2">
    <source>
        <dbReference type="Ensembl" id="ENSHHUP00000068519.1"/>
    </source>
</evidence>
<dbReference type="GO" id="GO:0000149">
    <property type="term" value="F:SNARE binding"/>
    <property type="evidence" value="ECO:0007669"/>
    <property type="project" value="TreeGrafter"/>
</dbReference>
<reference evidence="3" key="1">
    <citation type="submission" date="2018-06" db="EMBL/GenBank/DDBJ databases">
        <title>Genome assembly of Danube salmon.</title>
        <authorList>
            <person name="Macqueen D.J."/>
            <person name="Gundappa M.K."/>
        </authorList>
    </citation>
    <scope>NUCLEOTIDE SEQUENCE [LARGE SCALE GENOMIC DNA]</scope>
</reference>
<dbReference type="AlphaFoldDB" id="A0A4W5Q7Q1"/>
<proteinExistence type="predicted"/>
<dbReference type="GO" id="GO:0005886">
    <property type="term" value="C:plasma membrane"/>
    <property type="evidence" value="ECO:0007669"/>
    <property type="project" value="TreeGrafter"/>
</dbReference>
<dbReference type="GO" id="GO:0031902">
    <property type="term" value="C:late endosome membrane"/>
    <property type="evidence" value="ECO:0007669"/>
    <property type="project" value="TreeGrafter"/>
</dbReference>
<evidence type="ECO:0000256" key="1">
    <source>
        <dbReference type="ARBA" id="ARBA00022483"/>
    </source>
</evidence>
<dbReference type="Ensembl" id="ENSHHUT00000070817.1">
    <property type="protein sequence ID" value="ENSHHUP00000068519.1"/>
    <property type="gene ID" value="ENSHHUG00000040346.1"/>
</dbReference>
<dbReference type="Gene3D" id="2.60.40.150">
    <property type="entry name" value="C2 domain"/>
    <property type="match status" value="1"/>
</dbReference>
<keyword evidence="3" id="KW-1185">Reference proteome</keyword>
<sequence>MKSVDLEEWAGRTGFYLLIIKYFKQIAKSVRSNGTSSSGSSEDNADDFLGCINIPLNEIPVMGYDKWFKLEPRSSASKVQGECHLILRLFTTQRDTTLSKRESQEVIHKKMLSQILEYEHDHIQKEPYNWNGQVSPPAWTVLSHHAVQTDLSPLQQAIM</sequence>
<dbReference type="GO" id="GO:0098793">
    <property type="term" value="C:presynapse"/>
    <property type="evidence" value="ECO:0007669"/>
    <property type="project" value="GOC"/>
</dbReference>
<name>A0A4W5Q7Q1_9TELE</name>
<organism evidence="2 3">
    <name type="scientific">Hucho hucho</name>
    <name type="common">huchen</name>
    <dbReference type="NCBI Taxonomy" id="62062"/>
    <lineage>
        <taxon>Eukaryota</taxon>
        <taxon>Metazoa</taxon>
        <taxon>Chordata</taxon>
        <taxon>Craniata</taxon>
        <taxon>Vertebrata</taxon>
        <taxon>Euteleostomi</taxon>
        <taxon>Actinopterygii</taxon>
        <taxon>Neopterygii</taxon>
        <taxon>Teleostei</taxon>
        <taxon>Protacanthopterygii</taxon>
        <taxon>Salmoniformes</taxon>
        <taxon>Salmonidae</taxon>
        <taxon>Salmoninae</taxon>
        <taxon>Hucho</taxon>
    </lineage>
</organism>
<dbReference type="GO" id="GO:1905413">
    <property type="term" value="P:regulation of dense core granule exocytosis"/>
    <property type="evidence" value="ECO:0007669"/>
    <property type="project" value="TreeGrafter"/>
</dbReference>
<reference evidence="2" key="2">
    <citation type="submission" date="2025-08" db="UniProtKB">
        <authorList>
            <consortium name="Ensembl"/>
        </authorList>
    </citation>
    <scope>IDENTIFICATION</scope>
</reference>
<dbReference type="GO" id="GO:0001956">
    <property type="term" value="P:positive regulation of neurotransmitter secretion"/>
    <property type="evidence" value="ECO:0007669"/>
    <property type="project" value="TreeGrafter"/>
</dbReference>
<dbReference type="GO" id="GO:0032588">
    <property type="term" value="C:trans-Golgi network membrane"/>
    <property type="evidence" value="ECO:0007669"/>
    <property type="project" value="TreeGrafter"/>
</dbReference>
<evidence type="ECO:0000313" key="3">
    <source>
        <dbReference type="Proteomes" id="UP000314982"/>
    </source>
</evidence>
<dbReference type="SUPFAM" id="SSF49562">
    <property type="entry name" value="C2 domain (Calcium/lipid-binding domain, CaLB)"/>
    <property type="match status" value="1"/>
</dbReference>
<dbReference type="Proteomes" id="UP000314982">
    <property type="component" value="Unassembled WGS sequence"/>
</dbReference>
<dbReference type="GO" id="GO:0055038">
    <property type="term" value="C:recycling endosome membrane"/>
    <property type="evidence" value="ECO:0007669"/>
    <property type="project" value="TreeGrafter"/>
</dbReference>